<protein>
    <submittedName>
        <fullName evidence="2">Nitrogen fixation-related uncharacterized protein</fullName>
    </submittedName>
</protein>
<comment type="caution">
    <text evidence="2">The sequence shown here is derived from an EMBL/GenBank/DDBJ whole genome shotgun (WGS) entry which is preliminary data.</text>
</comment>
<feature type="transmembrane region" description="Helical" evidence="1">
    <location>
        <begin position="71"/>
        <end position="89"/>
    </location>
</feature>
<name>A0A7X0U5R2_9ACTN</name>
<sequence length="99" mass="10810">MTGHQCVRPDTHNTDPWRCPDCGTLWEPLPAAAVAAPGWRRWLGWLETAARIAGAVAVFAFLWTIGMRTAAVALTLGALAAWGCLWGWTRLRGKHQSGN</sequence>
<evidence type="ECO:0000313" key="3">
    <source>
        <dbReference type="Proteomes" id="UP000565579"/>
    </source>
</evidence>
<keyword evidence="1" id="KW-0472">Membrane</keyword>
<feature type="transmembrane region" description="Helical" evidence="1">
    <location>
        <begin position="48"/>
        <end position="65"/>
    </location>
</feature>
<organism evidence="2 3">
    <name type="scientific">Nonomuraea rubra</name>
    <dbReference type="NCBI Taxonomy" id="46180"/>
    <lineage>
        <taxon>Bacteria</taxon>
        <taxon>Bacillati</taxon>
        <taxon>Actinomycetota</taxon>
        <taxon>Actinomycetes</taxon>
        <taxon>Streptosporangiales</taxon>
        <taxon>Streptosporangiaceae</taxon>
        <taxon>Nonomuraea</taxon>
    </lineage>
</organism>
<reference evidence="2 3" key="1">
    <citation type="submission" date="2020-08" db="EMBL/GenBank/DDBJ databases">
        <title>Sequencing the genomes of 1000 actinobacteria strains.</title>
        <authorList>
            <person name="Klenk H.-P."/>
        </authorList>
    </citation>
    <scope>NUCLEOTIDE SEQUENCE [LARGE SCALE GENOMIC DNA]</scope>
    <source>
        <strain evidence="2 3">DSM 43768</strain>
    </source>
</reference>
<dbReference type="Proteomes" id="UP000565579">
    <property type="component" value="Unassembled WGS sequence"/>
</dbReference>
<keyword evidence="1" id="KW-0812">Transmembrane</keyword>
<keyword evidence="3" id="KW-1185">Reference proteome</keyword>
<evidence type="ECO:0000256" key="1">
    <source>
        <dbReference type="SAM" id="Phobius"/>
    </source>
</evidence>
<proteinExistence type="predicted"/>
<keyword evidence="1" id="KW-1133">Transmembrane helix</keyword>
<gene>
    <name evidence="2" type="ORF">HD593_010981</name>
</gene>
<evidence type="ECO:0000313" key="2">
    <source>
        <dbReference type="EMBL" id="MBB6556186.1"/>
    </source>
</evidence>
<dbReference type="AlphaFoldDB" id="A0A7X0U5R2"/>
<dbReference type="EMBL" id="JACHMI010000001">
    <property type="protein sequence ID" value="MBB6556186.1"/>
    <property type="molecule type" value="Genomic_DNA"/>
</dbReference>
<accession>A0A7X0U5R2</accession>